<dbReference type="EMBL" id="JADIMZ010000138">
    <property type="protein sequence ID" value="MBO8433446.1"/>
    <property type="molecule type" value="Genomic_DNA"/>
</dbReference>
<evidence type="ECO:0000256" key="1">
    <source>
        <dbReference type="SAM" id="SignalP"/>
    </source>
</evidence>
<evidence type="ECO:0000313" key="3">
    <source>
        <dbReference type="Proteomes" id="UP000823612"/>
    </source>
</evidence>
<keyword evidence="1" id="KW-0732">Signal</keyword>
<evidence type="ECO:0008006" key="4">
    <source>
        <dbReference type="Google" id="ProtNLM"/>
    </source>
</evidence>
<name>A0A9D9H206_9BACT</name>
<comment type="caution">
    <text evidence="2">The sequence shown here is derived from an EMBL/GenBank/DDBJ whole genome shotgun (WGS) entry which is preliminary data.</text>
</comment>
<evidence type="ECO:0000313" key="2">
    <source>
        <dbReference type="EMBL" id="MBO8433446.1"/>
    </source>
</evidence>
<feature type="signal peptide" evidence="1">
    <location>
        <begin position="1"/>
        <end position="21"/>
    </location>
</feature>
<sequence length="146" mass="15532">MKRNILTGFAVLALASFSALQAESAPVLDSMSNDLAMVGPVLTGQAAEFFAGDAVEPMAAPVDLAFFDAPVKPDTVVKKNVKKFTAVGLDKIPEAVLDTVGARYPEYTVVNSGKNDQQEYALIINTKDGVKKTLVIKDNGEILSDK</sequence>
<reference evidence="2" key="1">
    <citation type="submission" date="2020-10" db="EMBL/GenBank/DDBJ databases">
        <authorList>
            <person name="Gilroy R."/>
        </authorList>
    </citation>
    <scope>NUCLEOTIDE SEQUENCE</scope>
    <source>
        <strain evidence="2">2889</strain>
    </source>
</reference>
<accession>A0A9D9H206</accession>
<proteinExistence type="predicted"/>
<reference evidence="2" key="2">
    <citation type="journal article" date="2021" name="PeerJ">
        <title>Extensive microbial diversity within the chicken gut microbiome revealed by metagenomics and culture.</title>
        <authorList>
            <person name="Gilroy R."/>
            <person name="Ravi A."/>
            <person name="Getino M."/>
            <person name="Pursley I."/>
            <person name="Horton D.L."/>
            <person name="Alikhan N.F."/>
            <person name="Baker D."/>
            <person name="Gharbi K."/>
            <person name="Hall N."/>
            <person name="Watson M."/>
            <person name="Adriaenssens E.M."/>
            <person name="Foster-Nyarko E."/>
            <person name="Jarju S."/>
            <person name="Secka A."/>
            <person name="Antonio M."/>
            <person name="Oren A."/>
            <person name="Chaudhuri R.R."/>
            <person name="La Ragione R."/>
            <person name="Hildebrand F."/>
            <person name="Pallen M.J."/>
        </authorList>
    </citation>
    <scope>NUCLEOTIDE SEQUENCE</scope>
    <source>
        <strain evidence="2">2889</strain>
    </source>
</reference>
<dbReference type="Proteomes" id="UP000823612">
    <property type="component" value="Unassembled WGS sequence"/>
</dbReference>
<feature type="chain" id="PRO_5038449346" description="Beta-lactamase-inhibitor-like PepSY-like domain-containing protein" evidence="1">
    <location>
        <begin position="22"/>
        <end position="146"/>
    </location>
</feature>
<organism evidence="2 3">
    <name type="scientific">Candidatus Pullibacteroides excrementavium</name>
    <dbReference type="NCBI Taxonomy" id="2840905"/>
    <lineage>
        <taxon>Bacteria</taxon>
        <taxon>Pseudomonadati</taxon>
        <taxon>Bacteroidota</taxon>
        <taxon>Bacteroidia</taxon>
        <taxon>Bacteroidales</taxon>
        <taxon>Candidatus Pullibacteroides</taxon>
    </lineage>
</organism>
<gene>
    <name evidence="2" type="ORF">IAB08_09185</name>
</gene>
<dbReference type="AlphaFoldDB" id="A0A9D9H206"/>
<protein>
    <recommendedName>
        <fullName evidence="4">Beta-lactamase-inhibitor-like PepSY-like domain-containing protein</fullName>
    </recommendedName>
</protein>